<dbReference type="Proteomes" id="UP000245870">
    <property type="component" value="Unassembled WGS sequence"/>
</dbReference>
<evidence type="ECO:0000313" key="2">
    <source>
        <dbReference type="Proteomes" id="UP000245870"/>
    </source>
</evidence>
<keyword evidence="2" id="KW-1185">Reference proteome</keyword>
<accession>A0A2U0UB27</accession>
<comment type="caution">
    <text evidence="1">The sequence shown here is derived from an EMBL/GenBank/DDBJ whole genome shotgun (WGS) entry which is preliminary data.</text>
</comment>
<reference evidence="1 2" key="1">
    <citation type="submission" date="2018-05" db="EMBL/GenBank/DDBJ databases">
        <title>Genomic Encyclopedia of Type Strains, Phase IV (KMG-IV): sequencing the most valuable type-strain genomes for metagenomic binning, comparative biology and taxonomic classification.</title>
        <authorList>
            <person name="Goeker M."/>
        </authorList>
    </citation>
    <scope>NUCLEOTIDE SEQUENCE [LARGE SCALE GENOMIC DNA]</scope>
    <source>
        <strain evidence="1 2">DSM 100333</strain>
    </source>
</reference>
<dbReference type="AlphaFoldDB" id="A0A2U0UB27"/>
<proteinExistence type="predicted"/>
<organism evidence="1 2">
    <name type="scientific">Hallella colorans</name>
    <dbReference type="NCBI Taxonomy" id="1703337"/>
    <lineage>
        <taxon>Bacteria</taxon>
        <taxon>Pseudomonadati</taxon>
        <taxon>Bacteroidota</taxon>
        <taxon>Bacteroidia</taxon>
        <taxon>Bacteroidales</taxon>
        <taxon>Prevotellaceae</taxon>
        <taxon>Hallella</taxon>
    </lineage>
</organism>
<name>A0A2U0UB27_9BACT</name>
<protein>
    <submittedName>
        <fullName evidence="1">Uncharacterized protein</fullName>
    </submittedName>
</protein>
<dbReference type="EMBL" id="QENY01000008">
    <property type="protein sequence ID" value="PVX54809.1"/>
    <property type="molecule type" value="Genomic_DNA"/>
</dbReference>
<evidence type="ECO:0000313" key="1">
    <source>
        <dbReference type="EMBL" id="PVX54809.1"/>
    </source>
</evidence>
<gene>
    <name evidence="1" type="ORF">C7379_10836</name>
</gene>
<sequence>MFVMLISNNTGFMYVCNKHTHKPKNFLVNITAICVKQGIV</sequence>